<dbReference type="EMBL" id="BKCP01008037">
    <property type="protein sequence ID" value="GER47717.1"/>
    <property type="molecule type" value="Genomic_DNA"/>
</dbReference>
<accession>A0A5A7QTG0</accession>
<gene>
    <name evidence="1" type="ORF">STAS_24837</name>
</gene>
<organism evidence="1 2">
    <name type="scientific">Striga asiatica</name>
    <name type="common">Asiatic witchweed</name>
    <name type="synonym">Buchnera asiatica</name>
    <dbReference type="NCBI Taxonomy" id="4170"/>
    <lineage>
        <taxon>Eukaryota</taxon>
        <taxon>Viridiplantae</taxon>
        <taxon>Streptophyta</taxon>
        <taxon>Embryophyta</taxon>
        <taxon>Tracheophyta</taxon>
        <taxon>Spermatophyta</taxon>
        <taxon>Magnoliopsida</taxon>
        <taxon>eudicotyledons</taxon>
        <taxon>Gunneridae</taxon>
        <taxon>Pentapetalae</taxon>
        <taxon>asterids</taxon>
        <taxon>lamiids</taxon>
        <taxon>Lamiales</taxon>
        <taxon>Orobanchaceae</taxon>
        <taxon>Buchnereae</taxon>
        <taxon>Striga</taxon>
    </lineage>
</organism>
<name>A0A5A7QTG0_STRAF</name>
<keyword evidence="2" id="KW-1185">Reference proteome</keyword>
<dbReference type="AlphaFoldDB" id="A0A5A7QTG0"/>
<evidence type="ECO:0000313" key="2">
    <source>
        <dbReference type="Proteomes" id="UP000325081"/>
    </source>
</evidence>
<comment type="caution">
    <text evidence="1">The sequence shown here is derived from an EMBL/GenBank/DDBJ whole genome shotgun (WGS) entry which is preliminary data.</text>
</comment>
<sequence length="119" mass="13923">MGSVHSKVRKHCLRRRLFRILFFHSASSRRGMKIIQVTKCKDRMSSAVNAADACCASCLSRRKCCRFRLCGLVRFSLPIIMCPWEETHLLLLRWDDENMLCRCFHFRKKVLARSEGTKA</sequence>
<dbReference type="Proteomes" id="UP000325081">
    <property type="component" value="Unassembled WGS sequence"/>
</dbReference>
<protein>
    <submittedName>
        <fullName evidence="1">F-box/RNI-like/FBD-like domains-containing protein</fullName>
    </submittedName>
</protein>
<evidence type="ECO:0000313" key="1">
    <source>
        <dbReference type="EMBL" id="GER47717.1"/>
    </source>
</evidence>
<reference evidence="2" key="1">
    <citation type="journal article" date="2019" name="Curr. Biol.">
        <title>Genome Sequence of Striga asiatica Provides Insight into the Evolution of Plant Parasitism.</title>
        <authorList>
            <person name="Yoshida S."/>
            <person name="Kim S."/>
            <person name="Wafula E.K."/>
            <person name="Tanskanen J."/>
            <person name="Kim Y.M."/>
            <person name="Honaas L."/>
            <person name="Yang Z."/>
            <person name="Spallek T."/>
            <person name="Conn C.E."/>
            <person name="Ichihashi Y."/>
            <person name="Cheong K."/>
            <person name="Cui S."/>
            <person name="Der J.P."/>
            <person name="Gundlach H."/>
            <person name="Jiao Y."/>
            <person name="Hori C."/>
            <person name="Ishida J.K."/>
            <person name="Kasahara H."/>
            <person name="Kiba T."/>
            <person name="Kim M.S."/>
            <person name="Koo N."/>
            <person name="Laohavisit A."/>
            <person name="Lee Y.H."/>
            <person name="Lumba S."/>
            <person name="McCourt P."/>
            <person name="Mortimer J.C."/>
            <person name="Mutuku J.M."/>
            <person name="Nomura T."/>
            <person name="Sasaki-Sekimoto Y."/>
            <person name="Seto Y."/>
            <person name="Wang Y."/>
            <person name="Wakatake T."/>
            <person name="Sakakibara H."/>
            <person name="Demura T."/>
            <person name="Yamaguchi S."/>
            <person name="Yoneyama K."/>
            <person name="Manabe R.I."/>
            <person name="Nelson D.C."/>
            <person name="Schulman A.H."/>
            <person name="Timko M.P."/>
            <person name="dePamphilis C.W."/>
            <person name="Choi D."/>
            <person name="Shirasu K."/>
        </authorList>
    </citation>
    <scope>NUCLEOTIDE SEQUENCE [LARGE SCALE GENOMIC DNA]</scope>
    <source>
        <strain evidence="2">cv. UVA1</strain>
    </source>
</reference>
<proteinExistence type="predicted"/>